<dbReference type="InterPro" id="IPR041581">
    <property type="entry name" value="Glyoxalase_6"/>
</dbReference>
<protein>
    <recommendedName>
        <fullName evidence="1">VOC domain-containing protein</fullName>
    </recommendedName>
</protein>
<dbReference type="PROSITE" id="PS51819">
    <property type="entry name" value="VOC"/>
    <property type="match status" value="1"/>
</dbReference>
<dbReference type="InterPro" id="IPR037523">
    <property type="entry name" value="VOC_core"/>
</dbReference>
<evidence type="ECO:0000259" key="1">
    <source>
        <dbReference type="PROSITE" id="PS51819"/>
    </source>
</evidence>
<dbReference type="SUPFAM" id="SSF54593">
    <property type="entry name" value="Glyoxalase/Bleomycin resistance protein/Dihydroxybiphenyl dioxygenase"/>
    <property type="match status" value="1"/>
</dbReference>
<sequence>MLGRTSKHWWGVVLDAPDPLALARFYADLMDWKIVKEEGNFVGIAPMGEHVEYFAFQQATDYEPPVWPAQPGRQQMMLHLDIEVPDLEVAVAAAVRAGARLADHQPQETVRVLLDPAGHPFCLYVDPEA</sequence>
<organism evidence="2 3">
    <name type="scientific">Krasilnikovia cinnamomea</name>
    <dbReference type="NCBI Taxonomy" id="349313"/>
    <lineage>
        <taxon>Bacteria</taxon>
        <taxon>Bacillati</taxon>
        <taxon>Actinomycetota</taxon>
        <taxon>Actinomycetes</taxon>
        <taxon>Micromonosporales</taxon>
        <taxon>Micromonosporaceae</taxon>
        <taxon>Krasilnikovia</taxon>
    </lineage>
</organism>
<dbReference type="PANTHER" id="PTHR35908">
    <property type="entry name" value="HYPOTHETICAL FUSION PROTEIN"/>
    <property type="match status" value="1"/>
</dbReference>
<dbReference type="PANTHER" id="PTHR35908:SF1">
    <property type="entry name" value="CONSERVED PROTEIN"/>
    <property type="match status" value="1"/>
</dbReference>
<reference evidence="2 3" key="1">
    <citation type="submission" date="2019-02" db="EMBL/GenBank/DDBJ databases">
        <title>Sequencing the genomes of 1000 actinobacteria strains.</title>
        <authorList>
            <person name="Klenk H.-P."/>
        </authorList>
    </citation>
    <scope>NUCLEOTIDE SEQUENCE [LARGE SCALE GENOMIC DNA]</scope>
    <source>
        <strain evidence="2 3">DSM 45162</strain>
    </source>
</reference>
<dbReference type="RefSeq" id="WP_130509288.1">
    <property type="nucleotide sequence ID" value="NZ_SHKY01000001.1"/>
</dbReference>
<dbReference type="OrthoDB" id="4211373at2"/>
<feature type="domain" description="VOC" evidence="1">
    <location>
        <begin position="6"/>
        <end position="126"/>
    </location>
</feature>
<evidence type="ECO:0000313" key="3">
    <source>
        <dbReference type="Proteomes" id="UP000292564"/>
    </source>
</evidence>
<dbReference type="AlphaFoldDB" id="A0A4Q7ZHQ3"/>
<name>A0A4Q7ZHQ3_9ACTN</name>
<gene>
    <name evidence="2" type="ORF">EV385_2106</name>
</gene>
<keyword evidence="3" id="KW-1185">Reference proteome</keyword>
<evidence type="ECO:0000313" key="2">
    <source>
        <dbReference type="EMBL" id="RZU50338.1"/>
    </source>
</evidence>
<dbReference type="InterPro" id="IPR029068">
    <property type="entry name" value="Glyas_Bleomycin-R_OHBP_Dase"/>
</dbReference>
<dbReference type="Gene3D" id="3.10.180.10">
    <property type="entry name" value="2,3-Dihydroxybiphenyl 1,2-Dioxygenase, domain 1"/>
    <property type="match status" value="1"/>
</dbReference>
<dbReference type="Pfam" id="PF18029">
    <property type="entry name" value="Glyoxalase_6"/>
    <property type="match status" value="1"/>
</dbReference>
<comment type="caution">
    <text evidence="2">The sequence shown here is derived from an EMBL/GenBank/DDBJ whole genome shotgun (WGS) entry which is preliminary data.</text>
</comment>
<proteinExistence type="predicted"/>
<dbReference type="Proteomes" id="UP000292564">
    <property type="component" value="Unassembled WGS sequence"/>
</dbReference>
<accession>A0A4Q7ZHQ3</accession>
<dbReference type="EMBL" id="SHKY01000001">
    <property type="protein sequence ID" value="RZU50338.1"/>
    <property type="molecule type" value="Genomic_DNA"/>
</dbReference>